<gene>
    <name evidence="1" type="ORF">CTT34_07865</name>
</gene>
<evidence type="ECO:0008006" key="3">
    <source>
        <dbReference type="Google" id="ProtNLM"/>
    </source>
</evidence>
<evidence type="ECO:0000313" key="1">
    <source>
        <dbReference type="EMBL" id="QHD49613.1"/>
    </source>
</evidence>
<sequence>MLYHYTNLQGLLGILSGKSIWASHCEYLNDSSEYRQAIRFAKAFSGNIFMEDDYLAAFGWTVRDALEKMQVHDVYVSSFSEKKDLLSQWRGYCPQGGGICIGFDKIAIQKFCDSKGYHLSKCLYSHSEQEKIISQLLDECFSNFPKPLISRSEYEARDTKGQVDHELGYRALVTLGDGKELADTAVNKFTNEINDLAPRVKNFGFHEEAEWRIVAPNPESKIEFRTGSSHLIPYIQLPVFDGEKSPIIEIIVGPNPNPQRCISSIEKLIKSFNLGKVEINESQIPFSSW</sequence>
<evidence type="ECO:0000313" key="2">
    <source>
        <dbReference type="Proteomes" id="UP000463949"/>
    </source>
</evidence>
<dbReference type="EMBL" id="CP024621">
    <property type="protein sequence ID" value="QHD49613.1"/>
    <property type="molecule type" value="Genomic_DNA"/>
</dbReference>
<organism evidence="1 2">
    <name type="scientific">Vreelandella aquamarina</name>
    <dbReference type="NCBI Taxonomy" id="77097"/>
    <lineage>
        <taxon>Bacteria</taxon>
        <taxon>Pseudomonadati</taxon>
        <taxon>Pseudomonadota</taxon>
        <taxon>Gammaproteobacteria</taxon>
        <taxon>Oceanospirillales</taxon>
        <taxon>Halomonadaceae</taxon>
        <taxon>Vreelandella</taxon>
    </lineage>
</organism>
<dbReference type="Pfam" id="PF11185">
    <property type="entry name" value="DUF2971"/>
    <property type="match status" value="1"/>
</dbReference>
<dbReference type="RefSeq" id="WP_159341936.1">
    <property type="nucleotide sequence ID" value="NZ_CP024621.1"/>
</dbReference>
<dbReference type="KEGG" id="hmd:CTT34_07865"/>
<dbReference type="Proteomes" id="UP000463949">
    <property type="component" value="Chromosome"/>
</dbReference>
<dbReference type="InterPro" id="IPR021352">
    <property type="entry name" value="DUF2971"/>
</dbReference>
<proteinExistence type="predicted"/>
<dbReference type="AlphaFoldDB" id="A0A857GK04"/>
<protein>
    <recommendedName>
        <fullName evidence="3">DUF2971 domain-containing protein</fullName>
    </recommendedName>
</protein>
<accession>A0A857GK04</accession>
<reference evidence="1 2" key="1">
    <citation type="submission" date="2017-10" db="EMBL/GenBank/DDBJ databases">
        <title>Coral associated bacteria.</title>
        <authorList>
            <person name="Wang X."/>
        </authorList>
    </citation>
    <scope>NUCLEOTIDE SEQUENCE [LARGE SCALE GENOMIC DNA]</scope>
    <source>
        <strain evidence="1 2">SCSIO 43005</strain>
    </source>
</reference>
<name>A0A857GK04_9GAMM</name>
<dbReference type="OrthoDB" id="8550178at2"/>